<keyword evidence="2" id="KW-1185">Reference proteome</keyword>
<evidence type="ECO:0000313" key="1">
    <source>
        <dbReference type="EMBL" id="KAK8734173.1"/>
    </source>
</evidence>
<protein>
    <submittedName>
        <fullName evidence="1">Uncharacterized protein</fullName>
    </submittedName>
</protein>
<name>A0AAW0WPK8_CHEQU</name>
<dbReference type="Proteomes" id="UP001445076">
    <property type="component" value="Unassembled WGS sequence"/>
</dbReference>
<comment type="caution">
    <text evidence="1">The sequence shown here is derived from an EMBL/GenBank/DDBJ whole genome shotgun (WGS) entry which is preliminary data.</text>
</comment>
<gene>
    <name evidence="1" type="ORF">OTU49_006042</name>
</gene>
<accession>A0AAW0WPK8</accession>
<dbReference type="EMBL" id="JARKIK010000051">
    <property type="protein sequence ID" value="KAK8734173.1"/>
    <property type="molecule type" value="Genomic_DNA"/>
</dbReference>
<sequence length="202" mass="20889">MEEFEELTTHYVAGVSHTTHHHSLLTSTPAADGGEDSTVPNNSSSLGVVYLRAAPWVVPLLAAAATNAAAIVAFEVAALRMWSPAGVRVSACCPWDALSATPLPGAVSAGRAVAVLALRASHRSNSNTSLLRCYTIVGWGVKCSGVCSVTSKVCVPHLLELGCVPASPLPRSASLFRRLGAGEHQHPVAVVPASRGDCYTGP</sequence>
<reference evidence="1 2" key="1">
    <citation type="journal article" date="2024" name="BMC Genomics">
        <title>Genome assembly of redclaw crayfish (Cherax quadricarinatus) provides insights into its immune adaptation and hypoxia tolerance.</title>
        <authorList>
            <person name="Liu Z."/>
            <person name="Zheng J."/>
            <person name="Li H."/>
            <person name="Fang K."/>
            <person name="Wang S."/>
            <person name="He J."/>
            <person name="Zhou D."/>
            <person name="Weng S."/>
            <person name="Chi M."/>
            <person name="Gu Z."/>
            <person name="He J."/>
            <person name="Li F."/>
            <person name="Wang M."/>
        </authorList>
    </citation>
    <scope>NUCLEOTIDE SEQUENCE [LARGE SCALE GENOMIC DNA]</scope>
    <source>
        <strain evidence="1">ZL_2023a</strain>
    </source>
</reference>
<dbReference type="EMBL" id="JARKIK010000051">
    <property type="protein sequence ID" value="KAK8734171.1"/>
    <property type="molecule type" value="Genomic_DNA"/>
</dbReference>
<reference evidence="1" key="2">
    <citation type="submission" date="2024-01" db="EMBL/GenBank/DDBJ databases">
        <authorList>
            <person name="He J."/>
            <person name="Wang M."/>
            <person name="Zheng J."/>
            <person name="Liu Z."/>
        </authorList>
    </citation>
    <scope>NUCLEOTIDE SEQUENCE</scope>
    <source>
        <strain evidence="1">ZL_2023a</strain>
        <tissue evidence="1">Muscle</tissue>
    </source>
</reference>
<proteinExistence type="predicted"/>
<dbReference type="AlphaFoldDB" id="A0AAW0WPK8"/>
<evidence type="ECO:0000313" key="2">
    <source>
        <dbReference type="Proteomes" id="UP001445076"/>
    </source>
</evidence>
<organism evidence="1 2">
    <name type="scientific">Cherax quadricarinatus</name>
    <name type="common">Australian red claw crayfish</name>
    <dbReference type="NCBI Taxonomy" id="27406"/>
    <lineage>
        <taxon>Eukaryota</taxon>
        <taxon>Metazoa</taxon>
        <taxon>Ecdysozoa</taxon>
        <taxon>Arthropoda</taxon>
        <taxon>Crustacea</taxon>
        <taxon>Multicrustacea</taxon>
        <taxon>Malacostraca</taxon>
        <taxon>Eumalacostraca</taxon>
        <taxon>Eucarida</taxon>
        <taxon>Decapoda</taxon>
        <taxon>Pleocyemata</taxon>
        <taxon>Astacidea</taxon>
        <taxon>Parastacoidea</taxon>
        <taxon>Parastacidae</taxon>
        <taxon>Cherax</taxon>
    </lineage>
</organism>